<protein>
    <recommendedName>
        <fullName evidence="4">DUF5067 domain-containing protein</fullName>
    </recommendedName>
</protein>
<evidence type="ECO:0000313" key="3">
    <source>
        <dbReference type="Proteomes" id="UP000199708"/>
    </source>
</evidence>
<dbReference type="RefSeq" id="WP_090289035.1">
    <property type="nucleotide sequence ID" value="NZ_FNCK01000001.1"/>
</dbReference>
<organism evidence="2 3">
    <name type="scientific">Facklamia miroungae</name>
    <dbReference type="NCBI Taxonomy" id="120956"/>
    <lineage>
        <taxon>Bacteria</taxon>
        <taxon>Bacillati</taxon>
        <taxon>Bacillota</taxon>
        <taxon>Bacilli</taxon>
        <taxon>Lactobacillales</taxon>
        <taxon>Aerococcaceae</taxon>
        <taxon>Facklamia</taxon>
    </lineage>
</organism>
<feature type="signal peptide" evidence="1">
    <location>
        <begin position="1"/>
        <end position="21"/>
    </location>
</feature>
<name>A0A1G7PQM7_9LACT</name>
<dbReference type="STRING" id="120956.SAMN05421791_101338"/>
<feature type="chain" id="PRO_5011724107" description="DUF5067 domain-containing protein" evidence="1">
    <location>
        <begin position="22"/>
        <end position="155"/>
    </location>
</feature>
<keyword evidence="3" id="KW-1185">Reference proteome</keyword>
<evidence type="ECO:0000313" key="2">
    <source>
        <dbReference type="EMBL" id="SDF88587.1"/>
    </source>
</evidence>
<reference evidence="2 3" key="1">
    <citation type="submission" date="2016-10" db="EMBL/GenBank/DDBJ databases">
        <authorList>
            <person name="de Groot N.N."/>
        </authorList>
    </citation>
    <scope>NUCLEOTIDE SEQUENCE [LARGE SCALE GENOMIC DNA]</scope>
    <source>
        <strain evidence="2 3">ATCC BAA-466</strain>
    </source>
</reference>
<dbReference type="Proteomes" id="UP000199708">
    <property type="component" value="Unassembled WGS sequence"/>
</dbReference>
<keyword evidence="1" id="KW-0732">Signal</keyword>
<proteinExistence type="predicted"/>
<accession>A0A1G7PQM7</accession>
<sequence>MRKIFVLILAMALMLPLPIAAQEERADFEGNYLTEEDSNIMGFEIEEDLLTIILGRSYFSKAALEGDSSNTLLQIYHETVNQDARLLTISTDEEERNFTEEEYVLLKFSKEVPMAIEVTIHNPTYQLKDKKHFSFELNEEANLVDTDGNLFMRQE</sequence>
<evidence type="ECO:0008006" key="4">
    <source>
        <dbReference type="Google" id="ProtNLM"/>
    </source>
</evidence>
<evidence type="ECO:0000256" key="1">
    <source>
        <dbReference type="SAM" id="SignalP"/>
    </source>
</evidence>
<dbReference type="AlphaFoldDB" id="A0A1G7PQM7"/>
<dbReference type="EMBL" id="FNCK01000001">
    <property type="protein sequence ID" value="SDF88587.1"/>
    <property type="molecule type" value="Genomic_DNA"/>
</dbReference>
<gene>
    <name evidence="2" type="ORF">SAMN05421791_101338</name>
</gene>